<dbReference type="Proteomes" id="UP000805085">
    <property type="component" value="Unassembled WGS sequence"/>
</dbReference>
<proteinExistence type="predicted"/>
<protein>
    <submittedName>
        <fullName evidence="1">GTPase</fullName>
    </submittedName>
</protein>
<reference evidence="1 2" key="1">
    <citation type="journal article" date="2015" name="Int. J. Syst. Evol. Microbiol.">
        <title>Winogradskyella litoriviva sp. nov., isolated from coastal seawater.</title>
        <authorList>
            <person name="Nedashkovskaya O.I."/>
            <person name="Kukhlevskiy A.D."/>
            <person name="Zhukova N.V."/>
            <person name="Kim S.J."/>
            <person name="Rhee S.K."/>
            <person name="Mikhailov V.V."/>
        </authorList>
    </citation>
    <scope>NUCLEOTIDE SEQUENCE [LARGE SCALE GENOMIC DNA]</scope>
    <source>
        <strain evidence="1 2">KMM6491</strain>
    </source>
</reference>
<name>A0ABX2E5L6_9FLAO</name>
<organism evidence="1 2">
    <name type="scientific">Winogradskyella litoriviva</name>
    <dbReference type="NCBI Taxonomy" id="1220182"/>
    <lineage>
        <taxon>Bacteria</taxon>
        <taxon>Pseudomonadati</taxon>
        <taxon>Bacteroidota</taxon>
        <taxon>Flavobacteriia</taxon>
        <taxon>Flavobacteriales</taxon>
        <taxon>Flavobacteriaceae</taxon>
        <taxon>Winogradskyella</taxon>
    </lineage>
</organism>
<accession>A0ABX2E5L6</accession>
<dbReference type="RefSeq" id="WP_173300972.1">
    <property type="nucleotide sequence ID" value="NZ_JABRWQ010000003.1"/>
</dbReference>
<evidence type="ECO:0000313" key="2">
    <source>
        <dbReference type="Proteomes" id="UP000805085"/>
    </source>
</evidence>
<comment type="caution">
    <text evidence="1">The sequence shown here is derived from an EMBL/GenBank/DDBJ whole genome shotgun (WGS) entry which is preliminary data.</text>
</comment>
<dbReference type="EMBL" id="JABRWQ010000003">
    <property type="protein sequence ID" value="NRD23347.1"/>
    <property type="molecule type" value="Genomic_DNA"/>
</dbReference>
<keyword evidence="2" id="KW-1185">Reference proteome</keyword>
<evidence type="ECO:0000313" key="1">
    <source>
        <dbReference type="EMBL" id="NRD23347.1"/>
    </source>
</evidence>
<sequence>MKLLFVYNANSGKLNTLLDAGHKLLSPSTYQCSLCTLTHNVFSENKIWKNFRNKTNFEIEFYHKDEFEAKFSLKNLIYPIILKQENNTLSTVLIAEVINEISSIEVLIKRINSGI</sequence>
<gene>
    <name evidence="1" type="ORF">HNV10_08855</name>
</gene>